<accession>C0CNE1</accession>
<reference evidence="1 2" key="2">
    <citation type="submission" date="2009-02" db="EMBL/GenBank/DDBJ databases">
        <title>Draft genome sequence of Blautia hydrogenotrophica DSM 10507 (Ruminococcus hydrogenotrophicus DSM 10507).</title>
        <authorList>
            <person name="Sudarsanam P."/>
            <person name="Ley R."/>
            <person name="Guruge J."/>
            <person name="Turnbaugh P.J."/>
            <person name="Mahowald M."/>
            <person name="Liep D."/>
            <person name="Gordon J."/>
        </authorList>
    </citation>
    <scope>NUCLEOTIDE SEQUENCE [LARGE SCALE GENOMIC DNA]</scope>
    <source>
        <strain evidence="2">DSM 10507 / JCM 14656 / S5a33</strain>
    </source>
</reference>
<name>C0CNE1_BLAHS</name>
<gene>
    <name evidence="1" type="ORF">RUMHYD_02380</name>
</gene>
<reference evidence="1 2" key="1">
    <citation type="submission" date="2009-01" db="EMBL/GenBank/DDBJ databases">
        <authorList>
            <person name="Fulton L."/>
            <person name="Clifton S."/>
            <person name="Fulton B."/>
            <person name="Xu J."/>
            <person name="Minx P."/>
            <person name="Pepin K.H."/>
            <person name="Johnson M."/>
            <person name="Bhonagiri V."/>
            <person name="Nash W.E."/>
            <person name="Mardis E.R."/>
            <person name="Wilson R.K."/>
        </authorList>
    </citation>
    <scope>NUCLEOTIDE SEQUENCE [LARGE SCALE GENOMIC DNA]</scope>
    <source>
        <strain evidence="2">DSM 10507 / JCM 14656 / S5a33</strain>
    </source>
</reference>
<evidence type="ECO:0000313" key="1">
    <source>
        <dbReference type="EMBL" id="EEG48712.1"/>
    </source>
</evidence>
<organism evidence="1 2">
    <name type="scientific">Blautia hydrogenotrophica (strain DSM 10507 / JCM 14656 / S5a33)</name>
    <name type="common">Ruminococcus hydrogenotrophicus</name>
    <dbReference type="NCBI Taxonomy" id="476272"/>
    <lineage>
        <taxon>Bacteria</taxon>
        <taxon>Bacillati</taxon>
        <taxon>Bacillota</taxon>
        <taxon>Clostridia</taxon>
        <taxon>Lachnospirales</taxon>
        <taxon>Lachnospiraceae</taxon>
        <taxon>Blautia</taxon>
    </lineage>
</organism>
<protein>
    <submittedName>
        <fullName evidence="1">Uncharacterized protein</fullName>
    </submittedName>
</protein>
<sequence>MLIVIDATVTQNSKNQNYVNSGVPVFLKRNTAGKISVVCDDRDIFSAFLFYLPKKGKRYVCYD</sequence>
<proteinExistence type="predicted"/>
<keyword evidence="2" id="KW-1185">Reference proteome</keyword>
<comment type="caution">
    <text evidence="1">The sequence shown here is derived from an EMBL/GenBank/DDBJ whole genome shotgun (WGS) entry which is preliminary data.</text>
</comment>
<evidence type="ECO:0000313" key="2">
    <source>
        <dbReference type="Proteomes" id="UP000003100"/>
    </source>
</evidence>
<dbReference type="PATRIC" id="fig|476272.21.peg.1815"/>
<dbReference type="HOGENOM" id="CLU_2876845_0_0_9"/>
<dbReference type="EMBL" id="ACBZ01000126">
    <property type="protein sequence ID" value="EEG48712.1"/>
    <property type="molecule type" value="Genomic_DNA"/>
</dbReference>
<dbReference type="AlphaFoldDB" id="C0CNE1"/>
<dbReference type="Proteomes" id="UP000003100">
    <property type="component" value="Unassembled WGS sequence"/>
</dbReference>